<dbReference type="GO" id="GO:0016705">
    <property type="term" value="F:oxidoreductase activity, acting on paired donors, with incorporation or reduction of molecular oxygen"/>
    <property type="evidence" value="ECO:0007669"/>
    <property type="project" value="InterPro"/>
</dbReference>
<evidence type="ECO:0000256" key="3">
    <source>
        <dbReference type="ARBA" id="ARBA00023004"/>
    </source>
</evidence>
<dbReference type="Proteomes" id="UP001187682">
    <property type="component" value="Unassembled WGS sequence"/>
</dbReference>
<dbReference type="InterPro" id="IPR036396">
    <property type="entry name" value="Cyt_P450_sf"/>
</dbReference>
<dbReference type="EMBL" id="ONZQ02000016">
    <property type="protein sequence ID" value="SPO06561.1"/>
    <property type="molecule type" value="Genomic_DNA"/>
</dbReference>
<dbReference type="Pfam" id="PF00067">
    <property type="entry name" value="p450"/>
    <property type="match status" value="2"/>
</dbReference>
<sequence length="504" mass="55050">MLSFTLTPRCSLSFLGNHPSGLAALFARGAASGIAALLLSASSYAFYKWYRLSHVPGPFWTPYSLFKLLSRGRMYEDLPALDRKYGPLVRIGPNIVMYSDPETFGRVVGVRSPYTKGSFYSSVAIPPLVSNVFSVTDAEEHKALRAKLAGGYSGREHGGFEPAIDTIVATFISLIESRYISAPGASRPFDMAKRAQFFSLDVVSAVSHGRPFGFLRRDEDLHGFLADTDMYWPLLALVVCIPGLTGLFSRWPFRLAMPLVDDESGAGAVFGFVRDSVTERLGSGKRGEDMLQSFIDAGMSRYELEQELYVETLAGSDTVATAIRMTLLCLLTSPATYAKLQSELDAAAAAGAISRRAGVPAAVPPATGLMTKVVPPGGDTVQGYELPGGTELAVNIVGLMHRRDIFGEDADVFRPERWLEGGGDGARVRRMVSAVDMVFGGGRNTCPGRTIALIEINKLIPELLRRYDMAIVRPEKPMRLFHGVFWVTNDFFVRFTRRETGQGP</sequence>
<keyword evidence="3 4" id="KW-0408">Iron</keyword>
<keyword evidence="6" id="KW-1185">Reference proteome</keyword>
<dbReference type="GO" id="GO:0004497">
    <property type="term" value="F:monooxygenase activity"/>
    <property type="evidence" value="ECO:0007669"/>
    <property type="project" value="InterPro"/>
</dbReference>
<accession>A0AAE8N5B6</accession>
<comment type="cofactor">
    <cofactor evidence="4">
        <name>heme</name>
        <dbReference type="ChEBI" id="CHEBI:30413"/>
    </cofactor>
</comment>
<reference evidence="5" key="1">
    <citation type="submission" date="2018-03" db="EMBL/GenBank/DDBJ databases">
        <authorList>
            <person name="Guldener U."/>
        </authorList>
    </citation>
    <scope>NUCLEOTIDE SEQUENCE</scope>
</reference>
<keyword evidence="1 4" id="KW-0349">Heme</keyword>
<proteinExistence type="predicted"/>
<dbReference type="AlphaFoldDB" id="A0AAE8N5B6"/>
<evidence type="ECO:0000256" key="4">
    <source>
        <dbReference type="PIRSR" id="PIRSR602401-1"/>
    </source>
</evidence>
<protein>
    <submittedName>
        <fullName evidence="5">Related to pisatin demethylase (Cytochrome P450)</fullName>
    </submittedName>
</protein>
<dbReference type="InterPro" id="IPR002401">
    <property type="entry name" value="Cyt_P450_E_grp-I"/>
</dbReference>
<dbReference type="Gene3D" id="1.10.630.10">
    <property type="entry name" value="Cytochrome P450"/>
    <property type="match status" value="1"/>
</dbReference>
<evidence type="ECO:0000256" key="1">
    <source>
        <dbReference type="ARBA" id="ARBA00022617"/>
    </source>
</evidence>
<dbReference type="GO" id="GO:0005506">
    <property type="term" value="F:iron ion binding"/>
    <property type="evidence" value="ECO:0007669"/>
    <property type="project" value="InterPro"/>
</dbReference>
<dbReference type="CDD" id="cd11060">
    <property type="entry name" value="CYP57A1-like"/>
    <property type="match status" value="1"/>
</dbReference>
<dbReference type="PRINTS" id="PR00463">
    <property type="entry name" value="EP450I"/>
</dbReference>
<dbReference type="PRINTS" id="PR00385">
    <property type="entry name" value="P450"/>
</dbReference>
<dbReference type="InterPro" id="IPR001128">
    <property type="entry name" value="Cyt_P450"/>
</dbReference>
<dbReference type="PANTHER" id="PTHR24305:SF168">
    <property type="entry name" value="P450, PUTATIVE (EUROFUNG)-RELATED"/>
    <property type="match status" value="1"/>
</dbReference>
<name>A0AAE8N5B6_9PEZI</name>
<evidence type="ECO:0000256" key="2">
    <source>
        <dbReference type="ARBA" id="ARBA00022723"/>
    </source>
</evidence>
<dbReference type="InterPro" id="IPR050121">
    <property type="entry name" value="Cytochrome_P450_monoxygenase"/>
</dbReference>
<dbReference type="GO" id="GO:0020037">
    <property type="term" value="F:heme binding"/>
    <property type="evidence" value="ECO:0007669"/>
    <property type="project" value="InterPro"/>
</dbReference>
<dbReference type="SUPFAM" id="SSF48264">
    <property type="entry name" value="Cytochrome P450"/>
    <property type="match status" value="1"/>
</dbReference>
<comment type="caution">
    <text evidence="5">The sequence shown here is derived from an EMBL/GenBank/DDBJ whole genome shotgun (WGS) entry which is preliminary data.</text>
</comment>
<evidence type="ECO:0000313" key="5">
    <source>
        <dbReference type="EMBL" id="SPO06561.1"/>
    </source>
</evidence>
<organism evidence="5 6">
    <name type="scientific">Cephalotrichum gorgonifer</name>
    <dbReference type="NCBI Taxonomy" id="2041049"/>
    <lineage>
        <taxon>Eukaryota</taxon>
        <taxon>Fungi</taxon>
        <taxon>Dikarya</taxon>
        <taxon>Ascomycota</taxon>
        <taxon>Pezizomycotina</taxon>
        <taxon>Sordariomycetes</taxon>
        <taxon>Hypocreomycetidae</taxon>
        <taxon>Microascales</taxon>
        <taxon>Microascaceae</taxon>
        <taxon>Cephalotrichum</taxon>
    </lineage>
</organism>
<gene>
    <name evidence="5" type="ORF">DNG_09251</name>
</gene>
<dbReference type="PANTHER" id="PTHR24305">
    <property type="entry name" value="CYTOCHROME P450"/>
    <property type="match status" value="1"/>
</dbReference>
<feature type="binding site" description="axial binding residue" evidence="4">
    <location>
        <position position="446"/>
    </location>
    <ligand>
        <name>heme</name>
        <dbReference type="ChEBI" id="CHEBI:30413"/>
    </ligand>
    <ligandPart>
        <name>Fe</name>
        <dbReference type="ChEBI" id="CHEBI:18248"/>
    </ligandPart>
</feature>
<evidence type="ECO:0000313" key="6">
    <source>
        <dbReference type="Proteomes" id="UP001187682"/>
    </source>
</evidence>
<keyword evidence="2 4" id="KW-0479">Metal-binding</keyword>